<protein>
    <submittedName>
        <fullName evidence="2">Uncharacterized protein</fullName>
    </submittedName>
</protein>
<accession>A0ABQ2EZW9</accession>
<gene>
    <name evidence="2" type="ORF">GCM10008955_33700</name>
</gene>
<proteinExistence type="predicted"/>
<organism evidence="2 3">
    <name type="scientific">Deinococcus malanensis</name>
    <dbReference type="NCBI Taxonomy" id="1706855"/>
    <lineage>
        <taxon>Bacteria</taxon>
        <taxon>Thermotogati</taxon>
        <taxon>Deinococcota</taxon>
        <taxon>Deinococci</taxon>
        <taxon>Deinococcales</taxon>
        <taxon>Deinococcaceae</taxon>
        <taxon>Deinococcus</taxon>
    </lineage>
</organism>
<name>A0ABQ2EZW9_9DEIO</name>
<comment type="caution">
    <text evidence="2">The sequence shown here is derived from an EMBL/GenBank/DDBJ whole genome shotgun (WGS) entry which is preliminary data.</text>
</comment>
<keyword evidence="3" id="KW-1185">Reference proteome</keyword>
<dbReference type="RefSeq" id="WP_189010838.1">
    <property type="nucleotide sequence ID" value="NZ_BMPP01000016.1"/>
</dbReference>
<evidence type="ECO:0000313" key="3">
    <source>
        <dbReference type="Proteomes" id="UP000647587"/>
    </source>
</evidence>
<dbReference type="Proteomes" id="UP000647587">
    <property type="component" value="Unassembled WGS sequence"/>
</dbReference>
<feature type="region of interest" description="Disordered" evidence="1">
    <location>
        <begin position="1"/>
        <end position="25"/>
    </location>
</feature>
<evidence type="ECO:0000313" key="2">
    <source>
        <dbReference type="EMBL" id="GGK37051.1"/>
    </source>
</evidence>
<sequence>MISAQELQDDQQTRPTKAGAPNDPVNLEFQVVNTSTGRSRILKLKIAERPGCGPLDDTFVMENFATRADERFYWAQRHDRCGYFVIRFDWHGSDQQRPIVRAGTLP</sequence>
<evidence type="ECO:0000256" key="1">
    <source>
        <dbReference type="SAM" id="MobiDB-lite"/>
    </source>
</evidence>
<reference evidence="3" key="1">
    <citation type="journal article" date="2019" name="Int. J. Syst. Evol. Microbiol.">
        <title>The Global Catalogue of Microorganisms (GCM) 10K type strain sequencing project: providing services to taxonomists for standard genome sequencing and annotation.</title>
        <authorList>
            <consortium name="The Broad Institute Genomics Platform"/>
            <consortium name="The Broad Institute Genome Sequencing Center for Infectious Disease"/>
            <person name="Wu L."/>
            <person name="Ma J."/>
        </authorList>
    </citation>
    <scope>NUCLEOTIDE SEQUENCE [LARGE SCALE GENOMIC DNA]</scope>
    <source>
        <strain evidence="3">JCM 30331</strain>
    </source>
</reference>
<dbReference type="EMBL" id="BMPP01000016">
    <property type="protein sequence ID" value="GGK37051.1"/>
    <property type="molecule type" value="Genomic_DNA"/>
</dbReference>